<evidence type="ECO:0000313" key="1">
    <source>
        <dbReference type="EMBL" id="GGA23532.1"/>
    </source>
</evidence>
<evidence type="ECO:0008006" key="3">
    <source>
        <dbReference type="Google" id="ProtNLM"/>
    </source>
</evidence>
<gene>
    <name evidence="1" type="ORF">GCM10011498_25520</name>
</gene>
<reference evidence="1" key="1">
    <citation type="journal article" date="2014" name="Int. J. Syst. Evol. Microbiol.">
        <title>Complete genome sequence of Corynebacterium casei LMG S-19264T (=DSM 44701T), isolated from a smear-ripened cheese.</title>
        <authorList>
            <consortium name="US DOE Joint Genome Institute (JGI-PGF)"/>
            <person name="Walter F."/>
            <person name="Albersmeier A."/>
            <person name="Kalinowski J."/>
            <person name="Ruckert C."/>
        </authorList>
    </citation>
    <scope>NUCLEOTIDE SEQUENCE</scope>
    <source>
        <strain evidence="1">CGMCC 1.15880</strain>
    </source>
</reference>
<reference evidence="1" key="2">
    <citation type="submission" date="2020-09" db="EMBL/GenBank/DDBJ databases">
        <authorList>
            <person name="Sun Q."/>
            <person name="Zhou Y."/>
        </authorList>
    </citation>
    <scope>NUCLEOTIDE SEQUENCE</scope>
    <source>
        <strain evidence="1">CGMCC 1.15880</strain>
    </source>
</reference>
<protein>
    <recommendedName>
        <fullName evidence="3">DUF4157 domain-containing protein</fullName>
    </recommendedName>
</protein>
<comment type="caution">
    <text evidence="1">The sequence shown here is derived from an EMBL/GenBank/DDBJ whole genome shotgun (WGS) entry which is preliminary data.</text>
</comment>
<accession>A0A916R0A0</accession>
<dbReference type="EMBL" id="BMKA01000003">
    <property type="protein sequence ID" value="GGA23532.1"/>
    <property type="molecule type" value="Genomic_DNA"/>
</dbReference>
<sequence length="221" mass="25435">MRNLLILFLLAACGRPMTDSEKAFAAQFHGPDLNVLRVRLVDNAPVRSYTLRAPKRPRLTCTERVFPPPKTEIVTGAPSAVTLFNRIFVNPDYYLESYATEYPDRLHLYQAMFLAHELTHVWQWQNRKETGYHPLKAAQEHQTKADPYLIDPDSNGDFLSYGYEQQGRIVEEYLCCSVLDPTAPRTERLHDMLTPHFPLHQLPVREVVVGWGDVQVEGICR</sequence>
<dbReference type="Proteomes" id="UP000628017">
    <property type="component" value="Unassembled WGS sequence"/>
</dbReference>
<organism evidence="1 2">
    <name type="scientific">Neptunicoccus cionae</name>
    <dbReference type="NCBI Taxonomy" id="2035344"/>
    <lineage>
        <taxon>Bacteria</taxon>
        <taxon>Pseudomonadati</taxon>
        <taxon>Pseudomonadota</taxon>
        <taxon>Alphaproteobacteria</taxon>
        <taxon>Rhodobacterales</taxon>
        <taxon>Paracoccaceae</taxon>
        <taxon>Neptunicoccus</taxon>
    </lineage>
</organism>
<keyword evidence="2" id="KW-1185">Reference proteome</keyword>
<name>A0A916R0A0_9RHOB</name>
<evidence type="ECO:0000313" key="2">
    <source>
        <dbReference type="Proteomes" id="UP000628017"/>
    </source>
</evidence>
<dbReference type="AlphaFoldDB" id="A0A916R0A0"/>
<proteinExistence type="predicted"/>